<dbReference type="Pfam" id="PF02565">
    <property type="entry name" value="RecO_C"/>
    <property type="match status" value="1"/>
</dbReference>
<evidence type="ECO:0000313" key="9">
    <source>
        <dbReference type="EMBL" id="MBR7796998.1"/>
    </source>
</evidence>
<name>A0A941IAT6_9BACI</name>
<dbReference type="Pfam" id="PF11967">
    <property type="entry name" value="RecO_N"/>
    <property type="match status" value="1"/>
</dbReference>
<dbReference type="SUPFAM" id="SSF57863">
    <property type="entry name" value="ArfGap/RecO-like zinc finger"/>
    <property type="match status" value="1"/>
</dbReference>
<dbReference type="Gene3D" id="1.20.1440.120">
    <property type="entry name" value="Recombination protein O, C-terminal domain"/>
    <property type="match status" value="1"/>
</dbReference>
<feature type="domain" description="DNA replication/recombination mediator RecO N-terminal" evidence="8">
    <location>
        <begin position="1"/>
        <end position="78"/>
    </location>
</feature>
<dbReference type="InterPro" id="IPR003717">
    <property type="entry name" value="RecO"/>
</dbReference>
<dbReference type="InterPro" id="IPR022572">
    <property type="entry name" value="DNA_rep/recomb_RecO_N"/>
</dbReference>
<reference evidence="9" key="1">
    <citation type="submission" date="2021-04" db="EMBL/GenBank/DDBJ databases">
        <title>Isolation and polyphasic classification of algal microorganism.</title>
        <authorList>
            <person name="Wang S."/>
        </authorList>
    </citation>
    <scope>NUCLEOTIDE SEQUENCE</scope>
    <source>
        <strain evidence="9">720a</strain>
    </source>
</reference>
<comment type="function">
    <text evidence="7">Involved in DNA repair and RecF pathway recombination.</text>
</comment>
<keyword evidence="4 7" id="KW-0233">DNA recombination</keyword>
<protein>
    <recommendedName>
        <fullName evidence="2 7">DNA repair protein RecO</fullName>
    </recommendedName>
    <alternativeName>
        <fullName evidence="6 7">Recombination protein O</fullName>
    </alternativeName>
</protein>
<comment type="caution">
    <text evidence="9">The sequence shown here is derived from an EMBL/GenBank/DDBJ whole genome shotgun (WGS) entry which is preliminary data.</text>
</comment>
<dbReference type="Gene3D" id="2.40.50.140">
    <property type="entry name" value="Nucleic acid-binding proteins"/>
    <property type="match status" value="1"/>
</dbReference>
<evidence type="ECO:0000256" key="6">
    <source>
        <dbReference type="ARBA" id="ARBA00033409"/>
    </source>
</evidence>
<dbReference type="SUPFAM" id="SSF50249">
    <property type="entry name" value="Nucleic acid-binding proteins"/>
    <property type="match status" value="1"/>
</dbReference>
<dbReference type="PANTHER" id="PTHR33991">
    <property type="entry name" value="DNA REPAIR PROTEIN RECO"/>
    <property type="match status" value="1"/>
</dbReference>
<evidence type="ECO:0000256" key="3">
    <source>
        <dbReference type="ARBA" id="ARBA00022763"/>
    </source>
</evidence>
<proteinExistence type="inferred from homology"/>
<gene>
    <name evidence="7 9" type="primary">recO</name>
    <name evidence="9" type="ORF">KCX74_13195</name>
</gene>
<accession>A0A941IAT6</accession>
<dbReference type="AlphaFoldDB" id="A0A941IAT6"/>
<dbReference type="Proteomes" id="UP000675284">
    <property type="component" value="Unassembled WGS sequence"/>
</dbReference>
<dbReference type="GO" id="GO:0006302">
    <property type="term" value="P:double-strand break repair"/>
    <property type="evidence" value="ECO:0007669"/>
    <property type="project" value="TreeGrafter"/>
</dbReference>
<dbReference type="NCBIfam" id="TIGR00613">
    <property type="entry name" value="reco"/>
    <property type="match status" value="1"/>
</dbReference>
<dbReference type="RefSeq" id="WP_026681177.1">
    <property type="nucleotide sequence ID" value="NZ_BAAACY010000131.1"/>
</dbReference>
<dbReference type="InterPro" id="IPR037278">
    <property type="entry name" value="ARFGAP/RecO"/>
</dbReference>
<evidence type="ECO:0000256" key="1">
    <source>
        <dbReference type="ARBA" id="ARBA00007452"/>
    </source>
</evidence>
<sequence>MLEKIKGLVLKTQDYGETHKIVTIYSKKIGKFSAIARGAKKTKSRMAAVTQPFIYAEFFVYIQTGLSTIQQGEIIHSFRSIREDIIKTAYAAYIVELTDKLSDDKDPDTFIFEQLFETMKWIEKNDDVNIPTMMYELKLYGKGGFAPTLDRCSNCGGNTPPFVFSIAEGGILCHHCRSMDREAIQLSELLAKLLRIFATVNLQRVGNISVKKENQQLLRQLLDAYYDYYGGYYIKSKKFLKQIDLLK</sequence>
<dbReference type="GO" id="GO:0006310">
    <property type="term" value="P:DNA recombination"/>
    <property type="evidence" value="ECO:0007669"/>
    <property type="project" value="UniProtKB-UniRule"/>
</dbReference>
<evidence type="ECO:0000256" key="5">
    <source>
        <dbReference type="ARBA" id="ARBA00023204"/>
    </source>
</evidence>
<evidence type="ECO:0000256" key="2">
    <source>
        <dbReference type="ARBA" id="ARBA00021310"/>
    </source>
</evidence>
<keyword evidence="5 7" id="KW-0234">DNA repair</keyword>
<dbReference type="HAMAP" id="MF_00201">
    <property type="entry name" value="RecO"/>
    <property type="match status" value="1"/>
</dbReference>
<keyword evidence="3 7" id="KW-0227">DNA damage</keyword>
<keyword evidence="10" id="KW-1185">Reference proteome</keyword>
<comment type="similarity">
    <text evidence="1 7">Belongs to the RecO family.</text>
</comment>
<evidence type="ECO:0000256" key="7">
    <source>
        <dbReference type="HAMAP-Rule" id="MF_00201"/>
    </source>
</evidence>
<evidence type="ECO:0000313" key="10">
    <source>
        <dbReference type="Proteomes" id="UP000675284"/>
    </source>
</evidence>
<dbReference type="GO" id="GO:0043590">
    <property type="term" value="C:bacterial nucleoid"/>
    <property type="evidence" value="ECO:0007669"/>
    <property type="project" value="TreeGrafter"/>
</dbReference>
<dbReference type="InterPro" id="IPR042242">
    <property type="entry name" value="RecO_C"/>
</dbReference>
<dbReference type="InterPro" id="IPR012340">
    <property type="entry name" value="NA-bd_OB-fold"/>
</dbReference>
<evidence type="ECO:0000259" key="8">
    <source>
        <dbReference type="Pfam" id="PF11967"/>
    </source>
</evidence>
<evidence type="ECO:0000256" key="4">
    <source>
        <dbReference type="ARBA" id="ARBA00023172"/>
    </source>
</evidence>
<dbReference type="PANTHER" id="PTHR33991:SF1">
    <property type="entry name" value="DNA REPAIR PROTEIN RECO"/>
    <property type="match status" value="1"/>
</dbReference>
<organism evidence="9 10">
    <name type="scientific">Virgibacillus salarius</name>
    <dbReference type="NCBI Taxonomy" id="447199"/>
    <lineage>
        <taxon>Bacteria</taxon>
        <taxon>Bacillati</taxon>
        <taxon>Bacillota</taxon>
        <taxon>Bacilli</taxon>
        <taxon>Bacillales</taxon>
        <taxon>Bacillaceae</taxon>
        <taxon>Virgibacillus</taxon>
    </lineage>
</organism>
<dbReference type="EMBL" id="JAGSOT010000040">
    <property type="protein sequence ID" value="MBR7796998.1"/>
    <property type="molecule type" value="Genomic_DNA"/>
</dbReference>